<keyword evidence="3 7" id="KW-0418">Kinase</keyword>
<dbReference type="GO" id="GO:0005524">
    <property type="term" value="F:ATP binding"/>
    <property type="evidence" value="ECO:0007669"/>
    <property type="project" value="UniProtKB-KW"/>
</dbReference>
<dbReference type="InterPro" id="IPR036371">
    <property type="entry name" value="TPK_B1-bd_sf"/>
</dbReference>
<name>A0A6V7RG51_9BACL</name>
<dbReference type="GO" id="GO:0030975">
    <property type="term" value="F:thiamine binding"/>
    <property type="evidence" value="ECO:0007669"/>
    <property type="project" value="InterPro"/>
</dbReference>
<dbReference type="EC" id="2.7.6.2" evidence="5"/>
<sequence length="213" mass="23900">MKINVLLRETNVSLLSLNGDWAGVDKGALILLKSGIIPKYAFGDFDSVTETEFKVLKEQIEVEVVQSEKDYTDTELCLLSLVEAGYTEIDVYGAFGGRIDHELINIQLLQNEALRDVNIHLKDKQNDLSLLKSGKHGIMNEGFTYVSFIPLHEDTFLSLEGFKYDLTNEVVSPGKSLTVSNELKKEICNVTNSKDVLLIHSKDVLLIHSKDER</sequence>
<dbReference type="AlphaFoldDB" id="A0A6V7RG51"/>
<keyword evidence="4" id="KW-0067">ATP-binding</keyword>
<protein>
    <recommendedName>
        <fullName evidence="5">Thiamine diphosphokinase</fullName>
        <ecNumber evidence="5">2.7.6.2</ecNumber>
    </recommendedName>
</protein>
<evidence type="ECO:0000259" key="6">
    <source>
        <dbReference type="SMART" id="SM00983"/>
    </source>
</evidence>
<dbReference type="Pfam" id="PF04265">
    <property type="entry name" value="TPK_B1_binding"/>
    <property type="match status" value="1"/>
</dbReference>
<dbReference type="SUPFAM" id="SSF63999">
    <property type="entry name" value="Thiamin pyrophosphokinase, catalytic domain"/>
    <property type="match status" value="1"/>
</dbReference>
<dbReference type="GO" id="GO:0006772">
    <property type="term" value="P:thiamine metabolic process"/>
    <property type="evidence" value="ECO:0007669"/>
    <property type="project" value="UniProtKB-UniRule"/>
</dbReference>
<dbReference type="SMART" id="SM00983">
    <property type="entry name" value="TPK_B1_binding"/>
    <property type="match status" value="1"/>
</dbReference>
<evidence type="ECO:0000256" key="3">
    <source>
        <dbReference type="ARBA" id="ARBA00022777"/>
    </source>
</evidence>
<dbReference type="NCBIfam" id="TIGR01378">
    <property type="entry name" value="thi_PPkinase"/>
    <property type="match status" value="1"/>
</dbReference>
<accession>A0A6V7RG51</accession>
<proteinExistence type="predicted"/>
<dbReference type="PANTHER" id="PTHR41299">
    <property type="entry name" value="THIAMINE PYROPHOSPHOKINASE"/>
    <property type="match status" value="1"/>
</dbReference>
<dbReference type="InterPro" id="IPR007371">
    <property type="entry name" value="TPK_catalytic"/>
</dbReference>
<dbReference type="GO" id="GO:0016301">
    <property type="term" value="F:kinase activity"/>
    <property type="evidence" value="ECO:0007669"/>
    <property type="project" value="UniProtKB-KW"/>
</dbReference>
<evidence type="ECO:0000313" key="7">
    <source>
        <dbReference type="EMBL" id="CAD2076909.1"/>
    </source>
</evidence>
<comment type="caution">
    <text evidence="7">The sequence shown here is derived from an EMBL/GenBank/DDBJ whole genome shotgun (WGS) entry which is preliminary data.</text>
</comment>
<dbReference type="Gene3D" id="3.40.50.10240">
    <property type="entry name" value="Thiamin pyrophosphokinase, catalytic domain"/>
    <property type="match status" value="1"/>
</dbReference>
<dbReference type="PANTHER" id="PTHR41299:SF1">
    <property type="entry name" value="THIAMINE PYROPHOSPHOKINASE"/>
    <property type="match status" value="1"/>
</dbReference>
<evidence type="ECO:0000256" key="4">
    <source>
        <dbReference type="ARBA" id="ARBA00022840"/>
    </source>
</evidence>
<dbReference type="GO" id="GO:0009229">
    <property type="term" value="P:thiamine diphosphate biosynthetic process"/>
    <property type="evidence" value="ECO:0007669"/>
    <property type="project" value="InterPro"/>
</dbReference>
<evidence type="ECO:0000256" key="1">
    <source>
        <dbReference type="ARBA" id="ARBA00022679"/>
    </source>
</evidence>
<dbReference type="GO" id="GO:0004788">
    <property type="term" value="F:thiamine diphosphokinase activity"/>
    <property type="evidence" value="ECO:0007669"/>
    <property type="project" value="UniProtKB-UniRule"/>
</dbReference>
<gene>
    <name evidence="7" type="primary">thiN</name>
    <name evidence="7" type="ORF">JEOPIN946_01363</name>
</gene>
<evidence type="ECO:0000313" key="8">
    <source>
        <dbReference type="Proteomes" id="UP000588186"/>
    </source>
</evidence>
<dbReference type="RefSeq" id="WP_186077996.1">
    <property type="nucleotide sequence ID" value="NZ_CAJEWB010000010.1"/>
</dbReference>
<keyword evidence="1" id="KW-0808">Transferase</keyword>
<dbReference type="Proteomes" id="UP000588186">
    <property type="component" value="Unassembled WGS sequence"/>
</dbReference>
<reference evidence="7 8" key="1">
    <citation type="submission" date="2020-07" db="EMBL/GenBank/DDBJ databases">
        <authorList>
            <person name="Criscuolo A."/>
        </authorList>
    </citation>
    <scope>NUCLEOTIDE SEQUENCE [LARGE SCALE GENOMIC DNA]</scope>
    <source>
        <strain evidence="7">CIP107946</strain>
    </source>
</reference>
<evidence type="ECO:0000256" key="2">
    <source>
        <dbReference type="ARBA" id="ARBA00022741"/>
    </source>
</evidence>
<dbReference type="InterPro" id="IPR036759">
    <property type="entry name" value="TPK_catalytic_sf"/>
</dbReference>
<organism evidence="7 8">
    <name type="scientific">Phocicoccus pinnipedialis</name>
    <dbReference type="NCBI Taxonomy" id="110845"/>
    <lineage>
        <taxon>Bacteria</taxon>
        <taxon>Bacillati</taxon>
        <taxon>Bacillota</taxon>
        <taxon>Bacilli</taxon>
        <taxon>Bacillales</taxon>
        <taxon>Salinicoccaceae</taxon>
        <taxon>Phocicoccus</taxon>
    </lineage>
</organism>
<dbReference type="EMBL" id="CAJEWB010000010">
    <property type="protein sequence ID" value="CAD2076909.1"/>
    <property type="molecule type" value="Genomic_DNA"/>
</dbReference>
<dbReference type="CDD" id="cd07995">
    <property type="entry name" value="TPK"/>
    <property type="match status" value="1"/>
</dbReference>
<dbReference type="SUPFAM" id="SSF63862">
    <property type="entry name" value="Thiamin pyrophosphokinase, substrate-binding domain"/>
    <property type="match status" value="1"/>
</dbReference>
<feature type="domain" description="Thiamin pyrophosphokinase thiamin-binding" evidence="6">
    <location>
        <begin position="134"/>
        <end position="198"/>
    </location>
</feature>
<keyword evidence="2" id="KW-0547">Nucleotide-binding</keyword>
<dbReference type="Pfam" id="PF04263">
    <property type="entry name" value="TPK_catalytic"/>
    <property type="match status" value="1"/>
</dbReference>
<evidence type="ECO:0000256" key="5">
    <source>
        <dbReference type="NCBIfam" id="TIGR01378"/>
    </source>
</evidence>
<dbReference type="InterPro" id="IPR006282">
    <property type="entry name" value="Thi_PPkinase"/>
</dbReference>
<dbReference type="InterPro" id="IPR007373">
    <property type="entry name" value="Thiamin_PyroPKinase_B1-bd"/>
</dbReference>
<dbReference type="InterPro" id="IPR053149">
    <property type="entry name" value="TPK"/>
</dbReference>
<keyword evidence="8" id="KW-1185">Reference proteome</keyword>